<dbReference type="GO" id="GO:0034040">
    <property type="term" value="F:ATPase-coupled lipid transmembrane transporter activity"/>
    <property type="evidence" value="ECO:0007669"/>
    <property type="project" value="TreeGrafter"/>
</dbReference>
<dbReference type="InterPro" id="IPR027417">
    <property type="entry name" value="P-loop_NTPase"/>
</dbReference>
<dbReference type="SUPFAM" id="SSF52540">
    <property type="entry name" value="P-loop containing nucleoside triphosphate hydrolases"/>
    <property type="match status" value="1"/>
</dbReference>
<dbReference type="InterPro" id="IPR039421">
    <property type="entry name" value="Type_1_exporter"/>
</dbReference>
<dbReference type="InterPro" id="IPR003439">
    <property type="entry name" value="ABC_transporter-like_ATP-bd"/>
</dbReference>
<feature type="domain" description="ABC transporter" evidence="1">
    <location>
        <begin position="15"/>
        <end position="74"/>
    </location>
</feature>
<dbReference type="PANTHER" id="PTHR24221:SF654">
    <property type="entry name" value="ATP-BINDING CASSETTE SUB-FAMILY B MEMBER 6"/>
    <property type="match status" value="1"/>
</dbReference>
<protein>
    <recommendedName>
        <fullName evidence="1">ABC transporter domain-containing protein</fullName>
    </recommendedName>
</protein>
<dbReference type="GO" id="GO:0005524">
    <property type="term" value="F:ATP binding"/>
    <property type="evidence" value="ECO:0007669"/>
    <property type="project" value="InterPro"/>
</dbReference>
<organism evidence="2">
    <name type="scientific">marine metagenome</name>
    <dbReference type="NCBI Taxonomy" id="408172"/>
    <lineage>
        <taxon>unclassified sequences</taxon>
        <taxon>metagenomes</taxon>
        <taxon>ecological metagenomes</taxon>
    </lineage>
</organism>
<dbReference type="Pfam" id="PF00005">
    <property type="entry name" value="ABC_tran"/>
    <property type="match status" value="1"/>
</dbReference>
<dbReference type="GO" id="GO:0016887">
    <property type="term" value="F:ATP hydrolysis activity"/>
    <property type="evidence" value="ECO:0007669"/>
    <property type="project" value="InterPro"/>
</dbReference>
<name>A0A383AT87_9ZZZZ</name>
<proteinExistence type="predicted"/>
<gene>
    <name evidence="2" type="ORF">METZ01_LOCUS463212</name>
</gene>
<feature type="non-terminal residue" evidence="2">
    <location>
        <position position="1"/>
    </location>
</feature>
<dbReference type="EMBL" id="UINC01194322">
    <property type="protein sequence ID" value="SVE10358.1"/>
    <property type="molecule type" value="Genomic_DNA"/>
</dbReference>
<reference evidence="2" key="1">
    <citation type="submission" date="2018-05" db="EMBL/GenBank/DDBJ databases">
        <authorList>
            <person name="Lanie J.A."/>
            <person name="Ng W.-L."/>
            <person name="Kazmierczak K.M."/>
            <person name="Andrzejewski T.M."/>
            <person name="Davidsen T.M."/>
            <person name="Wayne K.J."/>
            <person name="Tettelin H."/>
            <person name="Glass J.I."/>
            <person name="Rusch D."/>
            <person name="Podicherti R."/>
            <person name="Tsui H.-C.T."/>
            <person name="Winkler M.E."/>
        </authorList>
    </citation>
    <scope>NUCLEOTIDE SEQUENCE</scope>
</reference>
<accession>A0A383AT87</accession>
<evidence type="ECO:0000313" key="2">
    <source>
        <dbReference type="EMBL" id="SVE10358.1"/>
    </source>
</evidence>
<dbReference type="PANTHER" id="PTHR24221">
    <property type="entry name" value="ATP-BINDING CASSETTE SUB-FAMILY B"/>
    <property type="match status" value="1"/>
</dbReference>
<dbReference type="Gene3D" id="3.40.50.300">
    <property type="entry name" value="P-loop containing nucleotide triphosphate hydrolases"/>
    <property type="match status" value="1"/>
</dbReference>
<dbReference type="AlphaFoldDB" id="A0A383AT87"/>
<evidence type="ECO:0000259" key="1">
    <source>
        <dbReference type="Pfam" id="PF00005"/>
    </source>
</evidence>
<sequence length="162" mass="17867">DNIAYGRPGASQEEVESAAKAARIHDFITSLPYGYDEWVGERGVTLSGGQKQRIAIARTILLNPRILVFDDSTASVDTQTEFLIQQALSVLMEGRTTFVIAQRLRTVLRADEILVLDEGKIVERGKHAELLSSDGLYRDIYDLELRDQEEALGESLTTGGGN</sequence>